<gene>
    <name evidence="2" type="ORF">NZNM25_05400</name>
</gene>
<name>A0A2S2KQ24_9ARCH</name>
<dbReference type="Proteomes" id="UP000245829">
    <property type="component" value="Unassembled WGS sequence"/>
</dbReference>
<keyword evidence="3" id="KW-1185">Reference proteome</keyword>
<comment type="caution">
    <text evidence="2">The sequence shown here is derived from an EMBL/GenBank/DDBJ whole genome shotgun (WGS) entry which is preliminary data.</text>
</comment>
<keyword evidence="1" id="KW-0472">Membrane</keyword>
<accession>A0A2S2KQ24</accession>
<proteinExistence type="predicted"/>
<sequence length="82" mass="9013">MTNNKGKKKLFPFGILLTAIGVGLIIISPNMVTETEINNKNNTDTSIIDEESTQQKNPVWDFGLALSIIGIGSMIAGYYRRP</sequence>
<dbReference type="EMBL" id="BGKI01000002">
    <property type="protein sequence ID" value="GBH33749.1"/>
    <property type="molecule type" value="Genomic_DNA"/>
</dbReference>
<dbReference type="GeneID" id="76209892"/>
<feature type="transmembrane region" description="Helical" evidence="1">
    <location>
        <begin position="12"/>
        <end position="32"/>
    </location>
</feature>
<keyword evidence="1" id="KW-0812">Transmembrane</keyword>
<dbReference type="RefSeq" id="WP_109876402.1">
    <property type="nucleotide sequence ID" value="NZ_AP026695.1"/>
</dbReference>
<feature type="transmembrane region" description="Helical" evidence="1">
    <location>
        <begin position="59"/>
        <end position="79"/>
    </location>
</feature>
<reference evidence="2 3" key="1">
    <citation type="submission" date="2018-05" db="EMBL/GenBank/DDBJ databases">
        <title>genome sequencing of Nitrosopumilus sp. NM25.</title>
        <authorList>
            <person name="Mori K."/>
            <person name="Nakagawa T."/>
        </authorList>
    </citation>
    <scope>NUCLEOTIDE SEQUENCE [LARGE SCALE GENOMIC DNA]</scope>
    <source>
        <strain evidence="2 3">NM25</strain>
    </source>
</reference>
<protein>
    <submittedName>
        <fullName evidence="2">Uncharacterized protein</fullName>
    </submittedName>
</protein>
<dbReference type="AlphaFoldDB" id="A0A2S2KQ24"/>
<evidence type="ECO:0000313" key="2">
    <source>
        <dbReference type="EMBL" id="GBH33749.1"/>
    </source>
</evidence>
<evidence type="ECO:0000256" key="1">
    <source>
        <dbReference type="SAM" id="Phobius"/>
    </source>
</evidence>
<evidence type="ECO:0000313" key="3">
    <source>
        <dbReference type="Proteomes" id="UP000245829"/>
    </source>
</evidence>
<organism evidence="2 3">
    <name type="scientific">Nitrosopumilus zosterae</name>
    <dbReference type="NCBI Taxonomy" id="718286"/>
    <lineage>
        <taxon>Archaea</taxon>
        <taxon>Nitrososphaerota</taxon>
        <taxon>Nitrososphaeria</taxon>
        <taxon>Nitrosopumilales</taxon>
        <taxon>Nitrosopumilaceae</taxon>
        <taxon>Nitrosopumilus</taxon>
    </lineage>
</organism>
<keyword evidence="1" id="KW-1133">Transmembrane helix</keyword>